<dbReference type="Proteomes" id="UP001527181">
    <property type="component" value="Unassembled WGS sequence"/>
</dbReference>
<name>A0ABT4H2G9_PAEAL</name>
<sequence>MTINQELLNIVQLKDTKFEMRSKLGYYKVNGHVLHHPEYGYVSFDGEVPYKPCGGREALQCILDDGGFVSFEGMHWVHEMKSST</sequence>
<evidence type="ECO:0000313" key="2">
    <source>
        <dbReference type="Proteomes" id="UP001527181"/>
    </source>
</evidence>
<organism evidence="1 2">
    <name type="scientific">Paenibacillus alvei</name>
    <name type="common">Bacillus alvei</name>
    <dbReference type="NCBI Taxonomy" id="44250"/>
    <lineage>
        <taxon>Bacteria</taxon>
        <taxon>Bacillati</taxon>
        <taxon>Bacillota</taxon>
        <taxon>Bacilli</taxon>
        <taxon>Bacillales</taxon>
        <taxon>Paenibacillaceae</taxon>
        <taxon>Paenibacillus</taxon>
    </lineage>
</organism>
<reference evidence="1 2" key="1">
    <citation type="submission" date="2022-05" db="EMBL/GenBank/DDBJ databases">
        <title>Genome Sequencing of Bee-Associated Microbes.</title>
        <authorList>
            <person name="Dunlap C."/>
        </authorList>
    </citation>
    <scope>NUCLEOTIDE SEQUENCE [LARGE SCALE GENOMIC DNA]</scope>
    <source>
        <strain evidence="1 2">NRRL B-04010</strain>
    </source>
</reference>
<accession>A0ABT4H2G9</accession>
<dbReference type="EMBL" id="JAMDNP010000050">
    <property type="protein sequence ID" value="MCY9763181.1"/>
    <property type="molecule type" value="Genomic_DNA"/>
</dbReference>
<evidence type="ECO:0000313" key="1">
    <source>
        <dbReference type="EMBL" id="MCY9763181.1"/>
    </source>
</evidence>
<protein>
    <submittedName>
        <fullName evidence="1">3-isopropylmalate dehydratase</fullName>
    </submittedName>
</protein>
<comment type="caution">
    <text evidence="1">The sequence shown here is derived from an EMBL/GenBank/DDBJ whole genome shotgun (WGS) entry which is preliminary data.</text>
</comment>
<keyword evidence="2" id="KW-1185">Reference proteome</keyword>
<dbReference type="RefSeq" id="WP_268600206.1">
    <property type="nucleotide sequence ID" value="NZ_JAMDNP010000050.1"/>
</dbReference>
<proteinExistence type="predicted"/>
<gene>
    <name evidence="1" type="ORF">M5X12_21855</name>
</gene>